<evidence type="ECO:0000256" key="1">
    <source>
        <dbReference type="SAM" id="MobiDB-lite"/>
    </source>
</evidence>
<evidence type="ECO:0000313" key="4">
    <source>
        <dbReference type="EMBL" id="KAL1546650.1"/>
    </source>
</evidence>
<feature type="domain" description="DUF3741" evidence="3">
    <location>
        <begin position="7"/>
        <end position="24"/>
    </location>
</feature>
<feature type="region of interest" description="Disordered" evidence="1">
    <location>
        <begin position="196"/>
        <end position="215"/>
    </location>
</feature>
<proteinExistence type="predicted"/>
<reference evidence="4 5" key="1">
    <citation type="submission" date="2024-06" db="EMBL/GenBank/DDBJ databases">
        <title>A chromosome level genome sequence of Diviner's sage (Salvia divinorum).</title>
        <authorList>
            <person name="Ford S.A."/>
            <person name="Ro D.-K."/>
            <person name="Ness R.W."/>
            <person name="Phillips M.A."/>
        </authorList>
    </citation>
    <scope>NUCLEOTIDE SEQUENCE [LARGE SCALE GENOMIC DNA]</scope>
    <source>
        <strain evidence="4">SAF-2024a</strain>
        <tissue evidence="4">Leaf</tissue>
    </source>
</reference>
<dbReference type="Proteomes" id="UP001567538">
    <property type="component" value="Unassembled WGS sequence"/>
</dbReference>
<sequence>MESRIDPPNLVAKLMGLEAIPKQKPGSVVPRNHSGGSPRNSSDVSMSYWKQQDEFSHCLDTNEHKAAREIWHRSQRSSHVARYKKTINDRKMGLVRQSFIEAKRLSVNEKLRQSKKFQDALEVLSSNEDLFLKYLQEPHSVSSENLYSLQSDSSHPETKRITILRPSKRLENNNFVEAGIRDTKKIKKGASPQLNGLEKVQPRSSSPEGLKCYENPSRPTQIVVLKPTRKKACADMTMASPHSEQPRMLQRGDFFRHIEDSEGQESREVAKRIAQQMHAKFGQHHKNENLISSVLLNDYIGDDSSSNKLELDYVSDNLCHSEAMSPVSKLSGDYVDMLSPYSTSTSSRPSYSPESSVSREAKKRLSERWAMMPSNEIGQEQKQYQRSSSTLGEMLTLTETKPSYSHGEEGSSSQESRDSDFLFVNQWRRDAVMDNPPRNLMSSKSVPVSGGFGTRLNIGSSVSGEEKSKSYKEVSFAKSSLKGKVASLFLSTGAKKADKEMSLVSHTKDGFFLHPGDIDRTISLNDKGSIHAFPPLEPSRTAPSSEPICTKMMSPENGLVTEKLRASRSLGKNLDQPSPISVLGPSFEEEYIQKSASYYAKPEQQGVESPRLSIGSRMIDKSPPIGSIARSSSSNDPFVNASSSHPSKTLTTKEIDEEEREGIFFVKGLLADAGRQCEARSTSYLTRCHSLQSQFDPSFRGLSINSQDNKNLPGGTLRQKRAVQQLVHDCVNAALVNAGYGSHLSQRLHTSIVPNLIGEKVLGNGWINHFESEMDDLCRKIERRLLEELMQEMVVELAGRV</sequence>
<dbReference type="InterPro" id="IPR032795">
    <property type="entry name" value="DUF3741-assoc"/>
</dbReference>
<accession>A0ABD1GSB7</accession>
<feature type="compositionally biased region" description="Polar residues" evidence="1">
    <location>
        <begin position="629"/>
        <end position="652"/>
    </location>
</feature>
<feature type="region of interest" description="Disordered" evidence="1">
    <location>
        <begin position="629"/>
        <end position="654"/>
    </location>
</feature>
<dbReference type="PANTHER" id="PTHR46634:SF3">
    <property type="entry name" value="M REDUCTASE II SUBUNIT GAMMA, PUTATIVE (DUF3741)-RELATED"/>
    <property type="match status" value="1"/>
</dbReference>
<dbReference type="AlphaFoldDB" id="A0ABD1GSB7"/>
<dbReference type="InterPro" id="IPR022212">
    <property type="entry name" value="DUF3741"/>
</dbReference>
<feature type="domain" description="DUF3741" evidence="2">
    <location>
        <begin position="96"/>
        <end position="140"/>
    </location>
</feature>
<organism evidence="4 5">
    <name type="scientific">Salvia divinorum</name>
    <name type="common">Maria pastora</name>
    <name type="synonym">Diviner's sage</name>
    <dbReference type="NCBI Taxonomy" id="28513"/>
    <lineage>
        <taxon>Eukaryota</taxon>
        <taxon>Viridiplantae</taxon>
        <taxon>Streptophyta</taxon>
        <taxon>Embryophyta</taxon>
        <taxon>Tracheophyta</taxon>
        <taxon>Spermatophyta</taxon>
        <taxon>Magnoliopsida</taxon>
        <taxon>eudicotyledons</taxon>
        <taxon>Gunneridae</taxon>
        <taxon>Pentapetalae</taxon>
        <taxon>asterids</taxon>
        <taxon>lamiids</taxon>
        <taxon>Lamiales</taxon>
        <taxon>Lamiaceae</taxon>
        <taxon>Nepetoideae</taxon>
        <taxon>Mentheae</taxon>
        <taxon>Salviinae</taxon>
        <taxon>Salvia</taxon>
        <taxon>Salvia subgen. Calosphace</taxon>
    </lineage>
</organism>
<gene>
    <name evidence="4" type="ORF">AAHA92_23219</name>
</gene>
<protein>
    <recommendedName>
        <fullName evidence="6">DUF3741 domain-containing protein</fullName>
    </recommendedName>
</protein>
<keyword evidence="5" id="KW-1185">Reference proteome</keyword>
<feature type="region of interest" description="Disordered" evidence="1">
    <location>
        <begin position="340"/>
        <end position="365"/>
    </location>
</feature>
<dbReference type="PANTHER" id="PTHR46634">
    <property type="entry name" value="M REDUCTASE II SUBUNIT GAMMA, PUTATIVE (DUF3741)-RELATED"/>
    <property type="match status" value="1"/>
</dbReference>
<evidence type="ECO:0000259" key="2">
    <source>
        <dbReference type="Pfam" id="PF12552"/>
    </source>
</evidence>
<dbReference type="Pfam" id="PF14383">
    <property type="entry name" value="VARLMGL"/>
    <property type="match status" value="1"/>
</dbReference>
<name>A0ABD1GSB7_SALDI</name>
<comment type="caution">
    <text evidence="4">The sequence shown here is derived from an EMBL/GenBank/DDBJ whole genome shotgun (WGS) entry which is preliminary data.</text>
</comment>
<feature type="compositionally biased region" description="Polar residues" evidence="1">
    <location>
        <begin position="34"/>
        <end position="46"/>
    </location>
</feature>
<dbReference type="Pfam" id="PF12552">
    <property type="entry name" value="DUF3741"/>
    <property type="match status" value="1"/>
</dbReference>
<evidence type="ECO:0000313" key="5">
    <source>
        <dbReference type="Proteomes" id="UP001567538"/>
    </source>
</evidence>
<feature type="compositionally biased region" description="Low complexity" evidence="1">
    <location>
        <begin position="340"/>
        <end position="356"/>
    </location>
</feature>
<feature type="region of interest" description="Disordered" evidence="1">
    <location>
        <begin position="21"/>
        <end position="46"/>
    </location>
</feature>
<evidence type="ECO:0008006" key="6">
    <source>
        <dbReference type="Google" id="ProtNLM"/>
    </source>
</evidence>
<evidence type="ECO:0000259" key="3">
    <source>
        <dbReference type="Pfam" id="PF14383"/>
    </source>
</evidence>
<dbReference type="EMBL" id="JBEAFC010000008">
    <property type="protein sequence ID" value="KAL1546650.1"/>
    <property type="molecule type" value="Genomic_DNA"/>
</dbReference>